<dbReference type="SUPFAM" id="SSF51735">
    <property type="entry name" value="NAD(P)-binding Rossmann-fold domains"/>
    <property type="match status" value="1"/>
</dbReference>
<evidence type="ECO:0000313" key="3">
    <source>
        <dbReference type="Proteomes" id="UP000315677"/>
    </source>
</evidence>
<dbReference type="Gene3D" id="3.40.50.720">
    <property type="entry name" value="NAD(P)-binding Rossmann-like Domain"/>
    <property type="match status" value="1"/>
</dbReference>
<dbReference type="EMBL" id="VFPA01000003">
    <property type="protein sequence ID" value="TQM09337.1"/>
    <property type="molecule type" value="Genomic_DNA"/>
</dbReference>
<dbReference type="Proteomes" id="UP000315677">
    <property type="component" value="Unassembled WGS sequence"/>
</dbReference>
<proteinExistence type="predicted"/>
<dbReference type="InterPro" id="IPR036291">
    <property type="entry name" value="NAD(P)-bd_dom_sf"/>
</dbReference>
<dbReference type="AlphaFoldDB" id="A0A543DJ20"/>
<evidence type="ECO:0000313" key="2">
    <source>
        <dbReference type="EMBL" id="TQM09337.1"/>
    </source>
</evidence>
<sequence length="368" mass="38113">MTAPVLAVLGASGAVGSAAARALAAGHRLRLGGRREAPLGALAESLGAEVHPLDLDDDRALDAFCAGADVVLHCAAPAFAIGDRVARAAGRARAGYVDVSGDALLHDQLGAAAGVAVLGAGVVPGLSSLLPRYVLDAARAAGVEADRLTVHTGGVEPCTPGVARDMLLSLGTGGPDGAYGEPLAAWRTDRVVPRELRSEEDAEAPFFPGRVALQPFLAAEAQRLARDTSLAELDWYNVHPGPHVRAAMRRLRGLDEERAGAELIRAADLDLAGRTPYHLMVVTALDEAGAGRTAVLRSRDSYALTGFVAALAAEAVARGRVRPGTHYACDVLDPAETLRRIRASEVSRLTELVHDGSPADSLVEEGAL</sequence>
<protein>
    <submittedName>
        <fullName evidence="2">Saccharopine dehydrogenase-like protein</fullName>
    </submittedName>
</protein>
<dbReference type="PANTHER" id="PTHR43781">
    <property type="entry name" value="SACCHAROPINE DEHYDROGENASE"/>
    <property type="match status" value="1"/>
</dbReference>
<dbReference type="Pfam" id="PF03435">
    <property type="entry name" value="Sacchrp_dh_NADP"/>
    <property type="match status" value="1"/>
</dbReference>
<feature type="domain" description="Saccharopine dehydrogenase NADP binding" evidence="1">
    <location>
        <begin position="7"/>
        <end position="101"/>
    </location>
</feature>
<dbReference type="InterPro" id="IPR005097">
    <property type="entry name" value="Sacchrp_dh_NADP-bd"/>
</dbReference>
<name>A0A543DJ20_9PSEU</name>
<dbReference type="OrthoDB" id="4414717at2"/>
<dbReference type="RefSeq" id="WP_142057453.1">
    <property type="nucleotide sequence ID" value="NZ_VFPA01000003.1"/>
</dbReference>
<accession>A0A543DJ20</accession>
<gene>
    <name evidence="2" type="ORF">FB558_5091</name>
</gene>
<organism evidence="2 3">
    <name type="scientific">Pseudonocardia kunmingensis</name>
    <dbReference type="NCBI Taxonomy" id="630975"/>
    <lineage>
        <taxon>Bacteria</taxon>
        <taxon>Bacillati</taxon>
        <taxon>Actinomycetota</taxon>
        <taxon>Actinomycetes</taxon>
        <taxon>Pseudonocardiales</taxon>
        <taxon>Pseudonocardiaceae</taxon>
        <taxon>Pseudonocardia</taxon>
    </lineage>
</organism>
<dbReference type="PANTHER" id="PTHR43781:SF1">
    <property type="entry name" value="SACCHAROPINE DEHYDROGENASE"/>
    <property type="match status" value="1"/>
</dbReference>
<reference evidence="2 3" key="1">
    <citation type="submission" date="2019-06" db="EMBL/GenBank/DDBJ databases">
        <title>Sequencing the genomes of 1000 actinobacteria strains.</title>
        <authorList>
            <person name="Klenk H.-P."/>
        </authorList>
    </citation>
    <scope>NUCLEOTIDE SEQUENCE [LARGE SCALE GENOMIC DNA]</scope>
    <source>
        <strain evidence="2 3">DSM 45301</strain>
    </source>
</reference>
<comment type="caution">
    <text evidence="2">The sequence shown here is derived from an EMBL/GenBank/DDBJ whole genome shotgun (WGS) entry which is preliminary data.</text>
</comment>
<evidence type="ECO:0000259" key="1">
    <source>
        <dbReference type="Pfam" id="PF03435"/>
    </source>
</evidence>
<keyword evidence="3" id="KW-1185">Reference proteome</keyword>